<dbReference type="InterPro" id="IPR015655">
    <property type="entry name" value="PP2C"/>
</dbReference>
<gene>
    <name evidence="2" type="ORF">MAGMO_2923</name>
</gene>
<proteinExistence type="predicted"/>
<dbReference type="InterPro" id="IPR036457">
    <property type="entry name" value="PPM-type-like_dom_sf"/>
</dbReference>
<sequence length="268" mass="28943">MANHVIQLSPHLKAVGLSDPGCKRTLNEDSFTVDQEHQLLVVSDGMGGHDAGEVASRQVVESLCDFLQDDAESTVPVHQNQSAERNNAPTNAYLTLLEEAIHSANRTIYRLNKEKDYQDGVGMGATVVGYWQPEDQLPGIIFHTGDSRLYLFRGGQLEQKTVDHSMFEAWKAAGSVGRAPAKNMLTQALGPNPAVNPALQIFTPQSDDLLLICSDGLTGMISAEVITDILAQTTSDTLQSAAEKLIELAKAAGGKDNVTLILAHFSDY</sequence>
<dbReference type="Gene3D" id="3.60.40.10">
    <property type="entry name" value="PPM-type phosphatase domain"/>
    <property type="match status" value="1"/>
</dbReference>
<evidence type="ECO:0000313" key="2">
    <source>
        <dbReference type="EMBL" id="CRH07069.1"/>
    </source>
</evidence>
<dbReference type="Pfam" id="PF13672">
    <property type="entry name" value="PP2C_2"/>
    <property type="match status" value="1"/>
</dbReference>
<protein>
    <submittedName>
        <fullName evidence="2">Putative serine/threonine protein phosphatase 2C-type</fullName>
    </submittedName>
</protein>
<dbReference type="EMBL" id="LO017727">
    <property type="protein sequence ID" value="CRH07069.1"/>
    <property type="molecule type" value="Genomic_DNA"/>
</dbReference>
<dbReference type="SUPFAM" id="SSF81606">
    <property type="entry name" value="PP2C-like"/>
    <property type="match status" value="1"/>
</dbReference>
<accession>A0A1S7LLP1</accession>
<reference evidence="2" key="1">
    <citation type="submission" date="2015-04" db="EMBL/GenBank/DDBJ databases">
        <authorList>
            <person name="Syromyatnikov M.Y."/>
            <person name="Popov V.N."/>
        </authorList>
    </citation>
    <scope>NUCLEOTIDE SEQUENCE</scope>
    <source>
        <strain evidence="2">MO-1</strain>
    </source>
</reference>
<dbReference type="SMART" id="SM00331">
    <property type="entry name" value="PP2C_SIG"/>
    <property type="match status" value="1"/>
</dbReference>
<feature type="domain" description="PPM-type phosphatase" evidence="1">
    <location>
        <begin position="14"/>
        <end position="265"/>
    </location>
</feature>
<evidence type="ECO:0000259" key="1">
    <source>
        <dbReference type="PROSITE" id="PS51746"/>
    </source>
</evidence>
<dbReference type="PANTHER" id="PTHR47992">
    <property type="entry name" value="PROTEIN PHOSPHATASE"/>
    <property type="match status" value="1"/>
</dbReference>
<dbReference type="PROSITE" id="PS51746">
    <property type="entry name" value="PPM_2"/>
    <property type="match status" value="1"/>
</dbReference>
<dbReference type="AlphaFoldDB" id="A0A1S7LLP1"/>
<name>A0A1S7LLP1_MAGMO</name>
<dbReference type="GO" id="GO:0004722">
    <property type="term" value="F:protein serine/threonine phosphatase activity"/>
    <property type="evidence" value="ECO:0007669"/>
    <property type="project" value="InterPro"/>
</dbReference>
<dbReference type="CDD" id="cd00143">
    <property type="entry name" value="PP2Cc"/>
    <property type="match status" value="1"/>
</dbReference>
<organism evidence="2">
    <name type="scientific">Magnetococcus massalia (strain MO-1)</name>
    <dbReference type="NCBI Taxonomy" id="451514"/>
    <lineage>
        <taxon>Bacteria</taxon>
        <taxon>Pseudomonadati</taxon>
        <taxon>Pseudomonadota</taxon>
        <taxon>Magnetococcia</taxon>
        <taxon>Magnetococcales</taxon>
        <taxon>Magnetococcaceae</taxon>
        <taxon>Magnetococcus</taxon>
    </lineage>
</organism>
<dbReference type="SMART" id="SM00332">
    <property type="entry name" value="PP2Cc"/>
    <property type="match status" value="1"/>
</dbReference>
<dbReference type="InterPro" id="IPR001932">
    <property type="entry name" value="PPM-type_phosphatase-like_dom"/>
</dbReference>